<evidence type="ECO:0000313" key="3">
    <source>
        <dbReference type="EMBL" id="KAK6948828.1"/>
    </source>
</evidence>
<keyword evidence="2" id="KW-0472">Membrane</keyword>
<evidence type="ECO:0000256" key="2">
    <source>
        <dbReference type="SAM" id="Phobius"/>
    </source>
</evidence>
<feature type="compositionally biased region" description="Polar residues" evidence="1">
    <location>
        <begin position="220"/>
        <end position="229"/>
    </location>
</feature>
<keyword evidence="4" id="KW-1185">Reference proteome</keyword>
<keyword evidence="2" id="KW-1133">Transmembrane helix</keyword>
<gene>
    <name evidence="3" type="ORF">Daesc_010599</name>
</gene>
<dbReference type="EMBL" id="JBANMG010000010">
    <property type="protein sequence ID" value="KAK6948828.1"/>
    <property type="molecule type" value="Genomic_DNA"/>
</dbReference>
<reference evidence="3 4" key="1">
    <citation type="journal article" date="2024" name="Front Chem Biol">
        <title>Unveiling the potential of Daldinia eschscholtzii MFLUCC 19-0629 through bioactivity and bioinformatics studies for enhanced sustainable agriculture production.</title>
        <authorList>
            <person name="Brooks S."/>
            <person name="Weaver J.A."/>
            <person name="Klomchit A."/>
            <person name="Alharthi S.A."/>
            <person name="Onlamun T."/>
            <person name="Nurani R."/>
            <person name="Vong T.K."/>
            <person name="Alberti F."/>
            <person name="Greco C."/>
        </authorList>
    </citation>
    <scope>NUCLEOTIDE SEQUENCE [LARGE SCALE GENOMIC DNA]</scope>
    <source>
        <strain evidence="3">MFLUCC 19-0629</strain>
    </source>
</reference>
<dbReference type="AlphaFoldDB" id="A0AAX6M816"/>
<dbReference type="Proteomes" id="UP001369815">
    <property type="component" value="Unassembled WGS sequence"/>
</dbReference>
<evidence type="ECO:0000313" key="4">
    <source>
        <dbReference type="Proteomes" id="UP001369815"/>
    </source>
</evidence>
<feature type="compositionally biased region" description="Low complexity" evidence="1">
    <location>
        <begin position="230"/>
        <end position="241"/>
    </location>
</feature>
<keyword evidence="2" id="KW-0812">Transmembrane</keyword>
<organism evidence="3 4">
    <name type="scientific">Daldinia eschscholtzii</name>
    <dbReference type="NCBI Taxonomy" id="292717"/>
    <lineage>
        <taxon>Eukaryota</taxon>
        <taxon>Fungi</taxon>
        <taxon>Dikarya</taxon>
        <taxon>Ascomycota</taxon>
        <taxon>Pezizomycotina</taxon>
        <taxon>Sordariomycetes</taxon>
        <taxon>Xylariomycetidae</taxon>
        <taxon>Xylariales</taxon>
        <taxon>Hypoxylaceae</taxon>
        <taxon>Daldinia</taxon>
    </lineage>
</organism>
<comment type="caution">
    <text evidence="3">The sequence shown here is derived from an EMBL/GenBank/DDBJ whole genome shotgun (WGS) entry which is preliminary data.</text>
</comment>
<feature type="transmembrane region" description="Helical" evidence="2">
    <location>
        <begin position="30"/>
        <end position="47"/>
    </location>
</feature>
<name>A0AAX6M816_9PEZI</name>
<sequence length="329" mass="35198">MGLATVSIIASANMLKSQSDKQTEEMKNGILIWVLGSVVLLVLILIFNQHRAAGIEEWGPSRGLYTDAPWIEMGNRDRGPRGHPQQSRYPIHPQPAIAAPGRSEGSVYRHLGASAEYSTGRNRFNMNVRDDRFGGYPAQCLPLHQNRSVAGSSGIQHGAAQVQVRDPSAASSVDSGIGIARSSSLLDEETCNLGASADSTKEESIVASEHMSSSGSTGSILTETDTGYLSSSESDSPPRRSGLPPRDNWCLEPSFSSSNLLSVKSGMTNTAVFPPRSSSFNVPPQGSFSCTESNCRVETNFSYPYSTAFKELSPILEHASEDSSPRGAA</sequence>
<feature type="region of interest" description="Disordered" evidence="1">
    <location>
        <begin position="196"/>
        <end position="248"/>
    </location>
</feature>
<evidence type="ECO:0000256" key="1">
    <source>
        <dbReference type="SAM" id="MobiDB-lite"/>
    </source>
</evidence>
<accession>A0AAX6M816</accession>
<proteinExistence type="predicted"/>
<protein>
    <submittedName>
        <fullName evidence="3">Uncharacterized protein</fullName>
    </submittedName>
</protein>